<feature type="region of interest" description="Disordered" evidence="1">
    <location>
        <begin position="1"/>
        <end position="29"/>
    </location>
</feature>
<reference evidence="2" key="1">
    <citation type="submission" date="2011-02" db="EMBL/GenBank/DDBJ databases">
        <title>The genome of the leaf-cutting ant Acromyrmex echinatior suggests key adaptations to social evolution and fungus farming.</title>
        <authorList>
            <person name="Nygaard S."/>
            <person name="Zhang G."/>
        </authorList>
    </citation>
    <scope>NUCLEOTIDE SEQUENCE</scope>
</reference>
<sequence>MNLSMVKVTGDADEVTGQRPGTSPVFPPLQGWAPPFDRQRCPMPEVCVRAILRINEEKSEKEIDEKKSDCEKEGMVIMQVVYSIKARIPLPREGEDDTGPTVLPSIVQDETRVFSSSTIEKLVFIAPLRLGLNHRCSHNFVVSSLGTAHPIPSQAADLLSNIS</sequence>
<evidence type="ECO:0000313" key="2">
    <source>
        <dbReference type="EMBL" id="EGI57758.1"/>
    </source>
</evidence>
<name>F4X6Z6_ACREC</name>
<dbReference type="Proteomes" id="UP000007755">
    <property type="component" value="Unassembled WGS sequence"/>
</dbReference>
<proteinExistence type="predicted"/>
<dbReference type="EMBL" id="GL888828">
    <property type="protein sequence ID" value="EGI57758.1"/>
    <property type="molecule type" value="Genomic_DNA"/>
</dbReference>
<organism evidence="3">
    <name type="scientific">Acromyrmex echinatior</name>
    <name type="common">Panamanian leafcutter ant</name>
    <name type="synonym">Acromyrmex octospinosus echinatior</name>
    <dbReference type="NCBI Taxonomy" id="103372"/>
    <lineage>
        <taxon>Eukaryota</taxon>
        <taxon>Metazoa</taxon>
        <taxon>Ecdysozoa</taxon>
        <taxon>Arthropoda</taxon>
        <taxon>Hexapoda</taxon>
        <taxon>Insecta</taxon>
        <taxon>Pterygota</taxon>
        <taxon>Neoptera</taxon>
        <taxon>Endopterygota</taxon>
        <taxon>Hymenoptera</taxon>
        <taxon>Apocrita</taxon>
        <taxon>Aculeata</taxon>
        <taxon>Formicoidea</taxon>
        <taxon>Formicidae</taxon>
        <taxon>Myrmicinae</taxon>
        <taxon>Acromyrmex</taxon>
    </lineage>
</organism>
<dbReference type="AlphaFoldDB" id="F4X6Z6"/>
<evidence type="ECO:0000313" key="3">
    <source>
        <dbReference type="Proteomes" id="UP000007755"/>
    </source>
</evidence>
<accession>F4X6Z6</accession>
<protein>
    <submittedName>
        <fullName evidence="2">Uncharacterized protein</fullName>
    </submittedName>
</protein>
<keyword evidence="3" id="KW-1185">Reference proteome</keyword>
<evidence type="ECO:0000256" key="1">
    <source>
        <dbReference type="SAM" id="MobiDB-lite"/>
    </source>
</evidence>
<dbReference type="InParanoid" id="F4X6Z6"/>
<gene>
    <name evidence="2" type="ORF">G5I_14286</name>
</gene>